<dbReference type="InterPro" id="IPR020472">
    <property type="entry name" value="WD40_PAC1"/>
</dbReference>
<evidence type="ECO:0000256" key="2">
    <source>
        <dbReference type="ARBA" id="ARBA00022737"/>
    </source>
</evidence>
<name>A0ABM1TAW9_LIMPO</name>
<dbReference type="InterPro" id="IPR041452">
    <property type="entry name" value="APAF1_C"/>
</dbReference>
<dbReference type="Proteomes" id="UP000694941">
    <property type="component" value="Unplaced"/>
</dbReference>
<feature type="repeat" description="WD" evidence="3">
    <location>
        <begin position="2230"/>
        <end position="2271"/>
    </location>
</feature>
<dbReference type="PRINTS" id="PR00320">
    <property type="entry name" value="GPROTEINBRPT"/>
</dbReference>
<dbReference type="InterPro" id="IPR052652">
    <property type="entry name" value="Telomerase_Complex_Comp"/>
</dbReference>
<dbReference type="Gene3D" id="1.25.40.370">
    <property type="match status" value="1"/>
</dbReference>
<dbReference type="PROSITE" id="PS50082">
    <property type="entry name" value="WD_REPEATS_2"/>
    <property type="match status" value="9"/>
</dbReference>
<dbReference type="InterPro" id="IPR011047">
    <property type="entry name" value="Quinoprotein_ADH-like_sf"/>
</dbReference>
<dbReference type="Pfam" id="PF13271">
    <property type="entry name" value="DUF4062"/>
    <property type="match status" value="1"/>
</dbReference>
<dbReference type="SMART" id="SM00382">
    <property type="entry name" value="AAA"/>
    <property type="match status" value="1"/>
</dbReference>
<dbReference type="InterPro" id="IPR056884">
    <property type="entry name" value="NPHP3-like_N"/>
</dbReference>
<dbReference type="InterPro" id="IPR025139">
    <property type="entry name" value="DUF4062"/>
</dbReference>
<dbReference type="RefSeq" id="XP_022253025.1">
    <property type="nucleotide sequence ID" value="XM_022397317.1"/>
</dbReference>
<feature type="repeat" description="WD" evidence="3">
    <location>
        <begin position="2190"/>
        <end position="2223"/>
    </location>
</feature>
<dbReference type="InterPro" id="IPR008858">
    <property type="entry name" value="TROVE_dom"/>
</dbReference>
<feature type="repeat" description="WD" evidence="3">
    <location>
        <begin position="1700"/>
        <end position="1732"/>
    </location>
</feature>
<dbReference type="SUPFAM" id="SSF140864">
    <property type="entry name" value="TROVE domain-like"/>
    <property type="match status" value="1"/>
</dbReference>
<dbReference type="InterPro" id="IPR003593">
    <property type="entry name" value="AAA+_ATPase"/>
</dbReference>
<evidence type="ECO:0000256" key="4">
    <source>
        <dbReference type="SAM" id="MobiDB-lite"/>
    </source>
</evidence>
<feature type="repeat" description="WD" evidence="3">
    <location>
        <begin position="1784"/>
        <end position="1825"/>
    </location>
</feature>
<dbReference type="InterPro" id="IPR027417">
    <property type="entry name" value="P-loop_NTPase"/>
</dbReference>
<accession>A0ABM1TAW9</accession>
<dbReference type="InterPro" id="IPR037214">
    <property type="entry name" value="TROVE_dom_sf"/>
</dbReference>
<dbReference type="GeneID" id="106468913"/>
<dbReference type="SUPFAM" id="SSF50998">
    <property type="entry name" value="Quinoprotein alcohol dehydrogenase-like"/>
    <property type="match status" value="1"/>
</dbReference>
<dbReference type="SUPFAM" id="SSF52540">
    <property type="entry name" value="P-loop containing nucleoside triphosphate hydrolases"/>
    <property type="match status" value="1"/>
</dbReference>
<feature type="repeat" description="WD" evidence="3">
    <location>
        <begin position="1742"/>
        <end position="1775"/>
    </location>
</feature>
<evidence type="ECO:0000256" key="1">
    <source>
        <dbReference type="ARBA" id="ARBA00022574"/>
    </source>
</evidence>
<dbReference type="Pfam" id="PF17908">
    <property type="entry name" value="APAF1_C"/>
    <property type="match status" value="1"/>
</dbReference>
<feature type="repeat" description="WD" evidence="3">
    <location>
        <begin position="2472"/>
        <end position="2511"/>
    </location>
</feature>
<dbReference type="InterPro" id="IPR056828">
    <property type="entry name" value="Beta-prop_TEP1_C"/>
</dbReference>
<dbReference type="CDD" id="cd00200">
    <property type="entry name" value="WD40"/>
    <property type="match status" value="1"/>
</dbReference>
<feature type="repeat" description="WD" evidence="3">
    <location>
        <begin position="2057"/>
        <end position="2096"/>
    </location>
</feature>
<dbReference type="InterPro" id="IPR019775">
    <property type="entry name" value="WD40_repeat_CS"/>
</dbReference>
<feature type="repeat" description="WD" evidence="3">
    <location>
        <begin position="1659"/>
        <end position="1699"/>
    </location>
</feature>
<dbReference type="PANTHER" id="PTHR44791">
    <property type="entry name" value="TELOMERASE PROTEIN COMPONENT 1 TEP1"/>
    <property type="match status" value="1"/>
</dbReference>
<evidence type="ECO:0000259" key="5">
    <source>
        <dbReference type="PROSITE" id="PS50988"/>
    </source>
</evidence>
<dbReference type="SMART" id="SM00320">
    <property type="entry name" value="WD40"/>
    <property type="match status" value="14"/>
</dbReference>
<dbReference type="InterPro" id="IPR001680">
    <property type="entry name" value="WD40_rpt"/>
</dbReference>
<evidence type="ECO:0000256" key="3">
    <source>
        <dbReference type="PROSITE-ProRule" id="PRU00221"/>
    </source>
</evidence>
<dbReference type="Gene3D" id="2.130.10.10">
    <property type="entry name" value="YVTN repeat-like/Quinoprotein amine dehydrogenase"/>
    <property type="match status" value="5"/>
</dbReference>
<keyword evidence="2" id="KW-0677">Repeat</keyword>
<feature type="repeat" description="WD" evidence="3">
    <location>
        <begin position="1826"/>
        <end position="1857"/>
    </location>
</feature>
<feature type="domain" description="TROVE" evidence="5">
    <location>
        <begin position="208"/>
        <end position="623"/>
    </location>
</feature>
<proteinExistence type="predicted"/>
<dbReference type="Pfam" id="PF25048">
    <property type="entry name" value="Beta-prop_TEP1_C"/>
    <property type="match status" value="1"/>
</dbReference>
<keyword evidence="6" id="KW-1185">Reference proteome</keyword>
<gene>
    <name evidence="7" type="primary">LOC106468913</name>
</gene>
<protein>
    <submittedName>
        <fullName evidence="7">Telomerase protein component 1-like</fullName>
    </submittedName>
</protein>
<reference evidence="7" key="1">
    <citation type="submission" date="2025-08" db="UniProtKB">
        <authorList>
            <consortium name="RefSeq"/>
        </authorList>
    </citation>
    <scope>IDENTIFICATION</scope>
    <source>
        <tissue evidence="7">Muscle</tissue>
    </source>
</reference>
<dbReference type="Pfam" id="PF25469">
    <property type="entry name" value="WHD_NWD1"/>
    <property type="match status" value="1"/>
</dbReference>
<dbReference type="PANTHER" id="PTHR44791:SF1">
    <property type="entry name" value="TELOMERASE PROTEIN COMPONENT 1"/>
    <property type="match status" value="1"/>
</dbReference>
<keyword evidence="1 3" id="KW-0853">WD repeat</keyword>
<evidence type="ECO:0000313" key="7">
    <source>
        <dbReference type="RefSeq" id="XP_022253025.1"/>
    </source>
</evidence>
<organism evidence="6 7">
    <name type="scientific">Limulus polyphemus</name>
    <name type="common">Atlantic horseshoe crab</name>
    <dbReference type="NCBI Taxonomy" id="6850"/>
    <lineage>
        <taxon>Eukaryota</taxon>
        <taxon>Metazoa</taxon>
        <taxon>Ecdysozoa</taxon>
        <taxon>Arthropoda</taxon>
        <taxon>Chelicerata</taxon>
        <taxon>Merostomata</taxon>
        <taxon>Xiphosura</taxon>
        <taxon>Limulidae</taxon>
        <taxon>Limulus</taxon>
    </lineage>
</organism>
<dbReference type="PROSITE" id="PS00678">
    <property type="entry name" value="WD_REPEATS_1"/>
    <property type="match status" value="5"/>
</dbReference>
<dbReference type="InterPro" id="IPR036322">
    <property type="entry name" value="WD40_repeat_dom_sf"/>
</dbReference>
<feature type="region of interest" description="Disordered" evidence="4">
    <location>
        <begin position="381"/>
        <end position="400"/>
    </location>
</feature>
<dbReference type="PROSITE" id="PS50988">
    <property type="entry name" value="TROVE"/>
    <property type="match status" value="1"/>
</dbReference>
<dbReference type="InterPro" id="IPR015943">
    <property type="entry name" value="WD40/YVTN_repeat-like_dom_sf"/>
</dbReference>
<dbReference type="PROSITE" id="PS50294">
    <property type="entry name" value="WD_REPEATS_REGION"/>
    <property type="match status" value="6"/>
</dbReference>
<dbReference type="Gene3D" id="3.40.50.300">
    <property type="entry name" value="P-loop containing nucleotide triphosphate hydrolases"/>
    <property type="match status" value="1"/>
</dbReference>
<evidence type="ECO:0000313" key="6">
    <source>
        <dbReference type="Proteomes" id="UP000694941"/>
    </source>
</evidence>
<dbReference type="Pfam" id="PF00400">
    <property type="entry name" value="WD40"/>
    <property type="match status" value="7"/>
</dbReference>
<dbReference type="SUPFAM" id="SSF50978">
    <property type="entry name" value="WD40 repeat-like"/>
    <property type="match status" value="2"/>
</dbReference>
<dbReference type="Pfam" id="PF05731">
    <property type="entry name" value="TROVE"/>
    <property type="match status" value="1"/>
</dbReference>
<sequence length="2558" mass="287551">MNNQHLIPKYPTSLLTDTNNHLLETSASKTLKLPCIGSPVTLSLLSSKPKICSEQLLKSHLNLGEENHFNLLAKGPNLVKNNLLYGVKSPKNVKCSDTSIKLEGKKRLVGKQLHSTNFSLRNRQLSDSITRISNTCKRRDDSELTREEVHDSFRDDIEKEISDVATKSQDDDRGIHLLEQNMPVYNFKTLVLEQPELEKFPDIEKDIVLISRQQAFFKDTLKVKLLTTVSTSLIHNPNFRTSTDTTRKVLMSQTAAVASFDPEFILKVALYTRQELNIRTTANFLLTYAAYIESCRPFLKKYFSSSVRLPSDWIEVAELYLSLKDEGINLGSLPACLRKAMKAKFQEFDQYQLAKYNRGKNRKKKLATTFPNAYNKGIKSKREPVESQENKAQTYTESNEMETEKKVTRCSFTLKQLIRLLHITQPVNHVMCLLGKKYPEEPELFRRSGLPGVWEEERAGVRMKLPVPETWETQVSARGNNAEVWQELIDHNKLPYMAMLRNLRNLLVVGISKSHHRKVLQKISNEDAVIKSRQFPLQFFSAYQAISELEKLLKNSNLKKNPSFVTCKSLKSMKTPPKWKIKQQEKISKRMKNFDRRLLEQYRNAVNNAVEIAAHHNLDPISGNTLVICGMMSSAGKEQQTLKKSPSNMNKPYHGALLLGMMCLFTCEECEMKIITGAVNKGWETASLQDTSILENVLRMAKYYENEDGDVYSPAEFYDSHFEKLLREYLFLPTSKKTWELKSIMFKIVFIPHSPGGGTKHGTTARVPQFNSLAETVHQNDVYISGFSDQLLRFVAERGNGSQMTFVENIDKKYNLRSLPKPALMKKTEDHIEQQLNTLSTPYLAYTPKWKTVKVFISSTFKDMHGERDLLVRYVFPELRARAQSLFVNIHEVDLRWGITEVEATKESSLEVCLSEASQCQLFVAILGERYGWCPHFYKVPEDPAFDWVRKYPKGASITELEIYCAALSNPAAAREKAFFYFRDPQFQNTVPNGWKKDFTTEDSFSKEKMTQLKMNICKSGFEVLDSYPCRWGGVVGGFPVVANLEEFGQRVLDNLWNAVTKFYCPKDTLEEASEDVIHECFAERYLKYPVCWKEEFKQCLGGLKSCNGTIVISGKPGSGKTTFMSHLSKKIKDHPIVTHFVGADSQSANLNNLLLHILNSVCSKLSLTCSLPKNKQEAQHQFLEVLREAVSVSSSKTLLILIDGLDQLSDEGQSPNLDWLPQDLPTGVKIVCSVSEDSSTYCTFLDRMKAGSSVMFISLKQLCLSERKSVVTMLLEPYRKSLDESPFNNQMLLLVSKSDASQPLYLSLACEELRAFGGYENLTAQLRSLPQTLPSLLQEMVQNIEKEHGLQLVQMAFLYLALTPYGLEERELHTLLSIQDTLPSVGLGLDDFKQKISTLKPDAMIPPALFSKLVLSLRRFLHPTGDQCGDVLRLSHVEIKKAVQVRYLNSLRKQQDVNLHYILAALMLHKADPQGSKTWTGKWPEAFQALPYHLCRASCTKYLSEIFCDLSFIEAYFRLGQGSCLLDNFNSLLITGISTVKTFNKDENLNKKVSAYYQFISRNLHILLRYPSLVRQQALNEPDSSCVYTDAVQNTSAWAIHWLTRPQFPEPLRLTLSEFREPIQCLAVSRKGDIAGLGGQDGVIRLIDVQTGSIKRTLTGHIQKITSICFVGNDKLCSSSVDKSLCLWDITRGYRIGVLDGHIRSVTSCASDPDGTTIVSTGWDKTIRIWSGKDCREITCIKQNKKPVSCIDFHPEKQLLVSGGWDQTVKLWDLVTVRRKAILHGHKGSVQFVAFSTSGQHIVSSSSRMEVFLWSASQGTRIGKMEGHILPVTCASFSISEDIMITGSKDRTLKVWISYSKAVVHTIPQSVLSSTPTCMIFLDISYVAVGQETGEVCLFDTQKGALFWKKMLVRDSVNCISSFKKPSSGTLCGICVASKTGQIKVVLLEDGSNLLDIQALQVRRMITSLSQVGRYLVAGYQDGTVCLFSCKGKNRGAVLSTVTAHEGPISGFAMLNDDLFFTTSLDRKVNKWKVVVADSETEGNTSVNLVLEQSLNDYHLDWITSCSLKDNFLVTGSADASVRVWDVKTEKEPCVLYGLQSSVVYVAKEGGYIFAGCADGSSALWNINGNLITSLPSLYFQKNYPAFILQKEDENTSKENRFRVLIATTEEDGSITIRKPFSRIAKSTLYGHSEPVLGCAMIANEQLVSTSQDRTVKFWNLKILTDDNSKHHKGQVKVVRISDNGGHILSGDELGKLVIWELTRNNSLFVISYCGHEEWTKGSITTAVFVHPEGKQVLCTVSQHTMEGKESFLISIKVEFPTPNKPNSLFSLKIQNQHKLVDEGITMNYASRIDCVAIGTRQGYLYLTDKTCRSLRTIHLMDKWLTALGLIPGDTLGMFIADEKGDILSCDDIYNNPQPLCKVVSQITSTEGQVTKGVWPTALLTTADGAVFVGDVQGFVTVIREGTTTVVRMHTKSVTAICCTENLLFTSSLDGTLKVWDLFSQKQLGQFHMPVPISAVSVHSCGRKLLRTVGNILIVCGTASGHVHLLLWKNIGE</sequence>
<dbReference type="Pfam" id="PF24883">
    <property type="entry name" value="NPHP3_N"/>
    <property type="match status" value="1"/>
</dbReference>
<dbReference type="InterPro" id="IPR057588">
    <property type="entry name" value="NWD1/2-like_WH"/>
</dbReference>